<sequence length="241" mass="26941">MKIIGIDCATKPQKTGLALGHYEGGTLTLKDATLGSTKTPISQTIYKWINPDDKVLLAVDAPLGWPQNLGATLTEHMAGEALEIDSNDLFRRETDKFIKRKINKQPLDVGADRIARTAHWALALLDELRSLTNQNIELALSHQKLAQISAIEVYPSATLSQREIKSTGYKDKKGEDFRQAIVKELSRQVDISLSKELLIKEDDVLDSAICLLAAKDFLDGKVFYPEDIELAKKEGWIWVRK</sequence>
<dbReference type="RefSeq" id="WP_353893487.1">
    <property type="nucleotide sequence ID" value="NZ_CP159485.1"/>
</dbReference>
<protein>
    <submittedName>
        <fullName evidence="1">DUF429 domain-containing protein</fullName>
    </submittedName>
</protein>
<organism evidence="1">
    <name type="scientific">Proteinivorax hydrogeniformans</name>
    <dbReference type="NCBI Taxonomy" id="1826727"/>
    <lineage>
        <taxon>Bacteria</taxon>
        <taxon>Bacillati</taxon>
        <taxon>Bacillota</taxon>
        <taxon>Clostridia</taxon>
        <taxon>Eubacteriales</taxon>
        <taxon>Proteinivoracaceae</taxon>
        <taxon>Proteinivorax</taxon>
    </lineage>
</organism>
<reference evidence="1" key="1">
    <citation type="journal article" date="2018" name="Antonie Van Leeuwenhoek">
        <title>Proteinivorax hydrogeniformans sp. nov., an anaerobic, haloalkaliphilic bacterium fermenting proteinaceous compounds with high hydrogen production.</title>
        <authorList>
            <person name="Boltyanskaya Y."/>
            <person name="Detkova E."/>
            <person name="Pimenov N."/>
            <person name="Kevbrin V."/>
        </authorList>
    </citation>
    <scope>NUCLEOTIDE SEQUENCE</scope>
    <source>
        <strain evidence="1">Z-710</strain>
    </source>
</reference>
<proteinExistence type="predicted"/>
<dbReference type="AlphaFoldDB" id="A0AAU8HU73"/>
<dbReference type="EMBL" id="CP159485">
    <property type="protein sequence ID" value="XCI28937.1"/>
    <property type="molecule type" value="Genomic_DNA"/>
</dbReference>
<dbReference type="Pfam" id="PF04250">
    <property type="entry name" value="DUF429"/>
    <property type="match status" value="1"/>
</dbReference>
<gene>
    <name evidence="1" type="ORF">PRVXH_000232</name>
</gene>
<accession>A0AAU8HU73</accession>
<evidence type="ECO:0000313" key="1">
    <source>
        <dbReference type="EMBL" id="XCI28937.1"/>
    </source>
</evidence>
<reference evidence="1" key="2">
    <citation type="submission" date="2024-06" db="EMBL/GenBank/DDBJ databases">
        <authorList>
            <person name="Petrova K.O."/>
            <person name="Toshchakov S.V."/>
            <person name="Boltjanskaja Y.V."/>
            <person name="Kevbrin V.V."/>
        </authorList>
    </citation>
    <scope>NUCLEOTIDE SEQUENCE</scope>
    <source>
        <strain evidence="1">Z-710</strain>
    </source>
</reference>
<dbReference type="InterPro" id="IPR007362">
    <property type="entry name" value="DUF429"/>
</dbReference>
<name>A0AAU8HU73_9FIRM</name>